<dbReference type="AlphaFoldDB" id="A0A4S4AMQ7"/>
<name>A0A4S4AMQ7_9RHOO</name>
<dbReference type="EMBL" id="SSOD01000011">
    <property type="protein sequence ID" value="THF60343.1"/>
    <property type="molecule type" value="Genomic_DNA"/>
</dbReference>
<organism evidence="2 3">
    <name type="scientific">Pseudothauera rhizosphaerae</name>
    <dbReference type="NCBI Taxonomy" id="2565932"/>
    <lineage>
        <taxon>Bacteria</taxon>
        <taxon>Pseudomonadati</taxon>
        <taxon>Pseudomonadota</taxon>
        <taxon>Betaproteobacteria</taxon>
        <taxon>Rhodocyclales</taxon>
        <taxon>Zoogloeaceae</taxon>
        <taxon>Pseudothauera</taxon>
    </lineage>
</organism>
<evidence type="ECO:0000256" key="1">
    <source>
        <dbReference type="SAM" id="MobiDB-lite"/>
    </source>
</evidence>
<dbReference type="Proteomes" id="UP000307956">
    <property type="component" value="Unassembled WGS sequence"/>
</dbReference>
<feature type="region of interest" description="Disordered" evidence="1">
    <location>
        <begin position="68"/>
        <end position="94"/>
    </location>
</feature>
<keyword evidence="3" id="KW-1185">Reference proteome</keyword>
<comment type="caution">
    <text evidence="2">The sequence shown here is derived from an EMBL/GenBank/DDBJ whole genome shotgun (WGS) entry which is preliminary data.</text>
</comment>
<gene>
    <name evidence="2" type="ORF">E6O51_14140</name>
</gene>
<sequence length="94" mass="10577">MKIKFAHPRERARSGGWINFAVFDVRSSSGTSADNSQLIAQLTLEPEQRSSGGRPSCPSFHERWAAKRDIGNGRFMEQKKGGDPFKGVRKEKRN</sequence>
<accession>A0A4S4AMQ7</accession>
<dbReference type="OrthoDB" id="8812562at2"/>
<evidence type="ECO:0000313" key="3">
    <source>
        <dbReference type="Proteomes" id="UP000307956"/>
    </source>
</evidence>
<proteinExistence type="predicted"/>
<protein>
    <submittedName>
        <fullName evidence="2">Uncharacterized protein</fullName>
    </submittedName>
</protein>
<reference evidence="2 3" key="1">
    <citation type="submission" date="2019-04" db="EMBL/GenBank/DDBJ databases">
        <title>Azoarcus rhizosphaerae sp. nov. isolated from rhizosphere of Ficus religiosa.</title>
        <authorList>
            <person name="Lin S.-Y."/>
            <person name="Hameed A."/>
            <person name="Hsu Y.-H."/>
            <person name="Young C.-C."/>
        </authorList>
    </citation>
    <scope>NUCLEOTIDE SEQUENCE [LARGE SCALE GENOMIC DNA]</scope>
    <source>
        <strain evidence="2 3">CC-YHH848</strain>
    </source>
</reference>
<evidence type="ECO:0000313" key="2">
    <source>
        <dbReference type="EMBL" id="THF60343.1"/>
    </source>
</evidence>